<evidence type="ECO:0000313" key="2">
    <source>
        <dbReference type="Proteomes" id="UP000244940"/>
    </source>
</evidence>
<keyword evidence="2" id="KW-1185">Reference proteome</keyword>
<dbReference type="AlphaFoldDB" id="A0A2U2CGZ3"/>
<evidence type="ECO:0000313" key="1">
    <source>
        <dbReference type="EMBL" id="PWE31044.1"/>
    </source>
</evidence>
<dbReference type="OrthoDB" id="7867799at2"/>
<reference evidence="1 2" key="1">
    <citation type="submission" date="2018-05" db="EMBL/GenBank/DDBJ databases">
        <title>Pararhodobacter marina sp. nov., isolated from deep-sea water of the Indian Ocean.</title>
        <authorList>
            <person name="Lai Q.Sr."/>
            <person name="Liu X."/>
            <person name="Shao Z."/>
        </authorList>
    </citation>
    <scope>NUCLEOTIDE SEQUENCE [LARGE SCALE GENOMIC DNA]</scope>
    <source>
        <strain evidence="1 2">CIC4N-9</strain>
    </source>
</reference>
<evidence type="ECO:0008006" key="3">
    <source>
        <dbReference type="Google" id="ProtNLM"/>
    </source>
</evidence>
<dbReference type="EMBL" id="QEYD01000002">
    <property type="protein sequence ID" value="PWE31044.1"/>
    <property type="molecule type" value="Genomic_DNA"/>
</dbReference>
<sequence length="73" mass="8343">MAYTATTPAYPRLLTKLDALRATFARAFDALIEARSRRNEIERLQKMSDTQLARLGLTRDGIVQHVFRDHLGL</sequence>
<dbReference type="GeneID" id="94364170"/>
<accession>A0A2U2CGZ3</accession>
<proteinExistence type="predicted"/>
<comment type="caution">
    <text evidence="1">The sequence shown here is derived from an EMBL/GenBank/DDBJ whole genome shotgun (WGS) entry which is preliminary data.</text>
</comment>
<gene>
    <name evidence="1" type="ORF">C4N9_04650</name>
</gene>
<protein>
    <recommendedName>
        <fullName evidence="3">DUF1127 domain-containing protein</fullName>
    </recommendedName>
</protein>
<organism evidence="1 2">
    <name type="scientific">Pararhodobacter marinus</name>
    <dbReference type="NCBI Taxonomy" id="2184063"/>
    <lineage>
        <taxon>Bacteria</taxon>
        <taxon>Pseudomonadati</taxon>
        <taxon>Pseudomonadota</taxon>
        <taxon>Alphaproteobacteria</taxon>
        <taxon>Rhodobacterales</taxon>
        <taxon>Paracoccaceae</taxon>
        <taxon>Pararhodobacter</taxon>
    </lineage>
</organism>
<name>A0A2U2CGZ3_9RHOB</name>
<dbReference type="Proteomes" id="UP000244940">
    <property type="component" value="Unassembled WGS sequence"/>
</dbReference>
<dbReference type="RefSeq" id="WP_109532122.1">
    <property type="nucleotide sequence ID" value="NZ_QEYD01000002.1"/>
</dbReference>